<feature type="non-terminal residue" evidence="2">
    <location>
        <position position="1"/>
    </location>
</feature>
<gene>
    <name evidence="2" type="ORF">KIPB_012289</name>
</gene>
<dbReference type="Proteomes" id="UP000265618">
    <property type="component" value="Unassembled WGS sequence"/>
</dbReference>
<comment type="caution">
    <text evidence="2">The sequence shown here is derived from an EMBL/GenBank/DDBJ whole genome shotgun (WGS) entry which is preliminary data.</text>
</comment>
<dbReference type="AlphaFoldDB" id="A0A391NRA3"/>
<accession>A0A391NRA3</accession>
<keyword evidence="3" id="KW-1185">Reference proteome</keyword>
<sequence length="88" mass="9242">MKLLVSDTQGVSCSAPVSDDSSQPDESDAPGPHPTQGRGTLCRTPTLESVKATARVAEAISAWEALSSHKHVHVRGMPVSQPSLVSHE</sequence>
<evidence type="ECO:0000256" key="1">
    <source>
        <dbReference type="SAM" id="MobiDB-lite"/>
    </source>
</evidence>
<protein>
    <submittedName>
        <fullName evidence="2">Uncharacterized protein</fullName>
    </submittedName>
</protein>
<evidence type="ECO:0000313" key="2">
    <source>
        <dbReference type="EMBL" id="GCA63875.1"/>
    </source>
</evidence>
<evidence type="ECO:0000313" key="3">
    <source>
        <dbReference type="Proteomes" id="UP000265618"/>
    </source>
</evidence>
<feature type="compositionally biased region" description="Polar residues" evidence="1">
    <location>
        <begin position="1"/>
        <end position="12"/>
    </location>
</feature>
<dbReference type="EMBL" id="BDIP01005371">
    <property type="protein sequence ID" value="GCA63875.1"/>
    <property type="molecule type" value="Genomic_DNA"/>
</dbReference>
<proteinExistence type="predicted"/>
<organism evidence="2 3">
    <name type="scientific">Kipferlia bialata</name>
    <dbReference type="NCBI Taxonomy" id="797122"/>
    <lineage>
        <taxon>Eukaryota</taxon>
        <taxon>Metamonada</taxon>
        <taxon>Carpediemonas-like organisms</taxon>
        <taxon>Kipferlia</taxon>
    </lineage>
</organism>
<feature type="region of interest" description="Disordered" evidence="1">
    <location>
        <begin position="1"/>
        <end position="45"/>
    </location>
</feature>
<name>A0A391NRA3_9EUKA</name>
<reference evidence="2 3" key="1">
    <citation type="journal article" date="2018" name="PLoS ONE">
        <title>The draft genome of Kipferlia bialata reveals reductive genome evolution in fornicate parasites.</title>
        <authorList>
            <person name="Tanifuji G."/>
            <person name="Takabayashi S."/>
            <person name="Kume K."/>
            <person name="Takagi M."/>
            <person name="Nakayama T."/>
            <person name="Kamikawa R."/>
            <person name="Inagaki Y."/>
            <person name="Hashimoto T."/>
        </authorList>
    </citation>
    <scope>NUCLEOTIDE SEQUENCE [LARGE SCALE GENOMIC DNA]</scope>
    <source>
        <strain evidence="2">NY0173</strain>
    </source>
</reference>